<gene>
    <name evidence="5" type="ORF">PENANT_c003G10253</name>
</gene>
<evidence type="ECO:0000256" key="1">
    <source>
        <dbReference type="ARBA" id="ARBA00022450"/>
    </source>
</evidence>
<dbReference type="InterPro" id="IPR036291">
    <property type="entry name" value="NAD(P)-bd_dom_sf"/>
</dbReference>
<feature type="region of interest" description="Disordered" evidence="3">
    <location>
        <begin position="777"/>
        <end position="834"/>
    </location>
</feature>
<evidence type="ECO:0000313" key="6">
    <source>
        <dbReference type="Proteomes" id="UP000191672"/>
    </source>
</evidence>
<evidence type="ECO:0000256" key="2">
    <source>
        <dbReference type="ARBA" id="ARBA00022553"/>
    </source>
</evidence>
<feature type="region of interest" description="Disordered" evidence="3">
    <location>
        <begin position="48"/>
        <end position="118"/>
    </location>
</feature>
<dbReference type="AlphaFoldDB" id="A0A1V6QHT5"/>
<feature type="compositionally biased region" description="Pro residues" evidence="3">
    <location>
        <begin position="807"/>
        <end position="832"/>
    </location>
</feature>
<evidence type="ECO:0000256" key="3">
    <source>
        <dbReference type="SAM" id="MobiDB-lite"/>
    </source>
</evidence>
<dbReference type="SUPFAM" id="SSF51735">
    <property type="entry name" value="NAD(P)-binding Rossmann-fold domains"/>
    <property type="match status" value="1"/>
</dbReference>
<dbReference type="Gene3D" id="3.40.50.720">
    <property type="entry name" value="NAD(P)-binding Rossmann-like Domain"/>
    <property type="match status" value="1"/>
</dbReference>
<dbReference type="Pfam" id="PF07993">
    <property type="entry name" value="NAD_binding_4"/>
    <property type="match status" value="1"/>
</dbReference>
<feature type="compositionally biased region" description="Polar residues" evidence="3">
    <location>
        <begin position="53"/>
        <end position="73"/>
    </location>
</feature>
<dbReference type="InterPro" id="IPR013120">
    <property type="entry name" value="FAR_NAD-bd"/>
</dbReference>
<keyword evidence="2" id="KW-0597">Phosphoprotein</keyword>
<feature type="domain" description="Thioester reductase (TE)" evidence="4">
    <location>
        <begin position="920"/>
        <end position="1092"/>
    </location>
</feature>
<organism evidence="5 6">
    <name type="scientific">Penicillium antarcticum</name>
    <dbReference type="NCBI Taxonomy" id="416450"/>
    <lineage>
        <taxon>Eukaryota</taxon>
        <taxon>Fungi</taxon>
        <taxon>Dikarya</taxon>
        <taxon>Ascomycota</taxon>
        <taxon>Pezizomycotina</taxon>
        <taxon>Eurotiomycetes</taxon>
        <taxon>Eurotiomycetidae</taxon>
        <taxon>Eurotiales</taxon>
        <taxon>Aspergillaceae</taxon>
        <taxon>Penicillium</taxon>
    </lineage>
</organism>
<keyword evidence="1" id="KW-0596">Phosphopantetheine</keyword>
<keyword evidence="6" id="KW-1185">Reference proteome</keyword>
<comment type="caution">
    <text evidence="5">The sequence shown here is derived from an EMBL/GenBank/DDBJ whole genome shotgun (WGS) entry which is preliminary data.</text>
</comment>
<dbReference type="PANTHER" id="PTHR44845:SF4">
    <property type="entry name" value="NONRIBOSOMAL PEPTIDE SYNTHASE INPA"/>
    <property type="match status" value="1"/>
</dbReference>
<dbReference type="STRING" id="416450.A0A1V6QHT5"/>
<dbReference type="Proteomes" id="UP000191672">
    <property type="component" value="Unassembled WGS sequence"/>
</dbReference>
<reference evidence="6" key="1">
    <citation type="journal article" date="2017" name="Nat. Microbiol.">
        <title>Global analysis of biosynthetic gene clusters reveals vast potential of secondary metabolite production in Penicillium species.</title>
        <authorList>
            <person name="Nielsen J.C."/>
            <person name="Grijseels S."/>
            <person name="Prigent S."/>
            <person name="Ji B."/>
            <person name="Dainat J."/>
            <person name="Nielsen K.F."/>
            <person name="Frisvad J.C."/>
            <person name="Workman M."/>
            <person name="Nielsen J."/>
        </authorList>
    </citation>
    <scope>NUCLEOTIDE SEQUENCE [LARGE SCALE GENOMIC DNA]</scope>
    <source>
        <strain evidence="6">IBT 31811</strain>
    </source>
</reference>
<sequence length="1205" mass="136211">MRPSRSNIVDFISFVPDVDEATASLFLEYASSINEAVDQYYENPNRHSHQLHRPTSTMNSSMAGSTSGWNQPSDFDHATSPISPTGPPSYALATRTISSSNGSQTSRRASFVTASSSASNRQHENALIRAAKVRAQDEAEMQKMLHSVQLSCRIYNPEIEPEHETYLLCECPVHKYWKRRLDRLDVLEMWSKAVLYPGEKPYHDFAHLRLSNNNPYSNIMSSYSLAGSSMYGIGRPDPQLHAKFIQQTNALDLALNEKAQAALQLLEPSFNIWELEQLESFVSNMSLTRRTSANGELTTEKASKRLSFRKALSVRSSDERTALKIKKKLAVSFDLRNEILKEEQGRWQDRIDRHIVSTYQENVGIARAVAEIRTQMPIQYLNLLRAGYFEPIPVSWQSQASNPLRFAIDASAGWRGVTPTWRGYRDTAEERVYWVLNHRAGFQLTTKQDLISELELARKRMGSAVELQPRYHSPDDICRSQYPREGYSKQIHPPVHTTRNIRSPTDETMILMDARGSMDFNPLLPNYNQYLITGFSTANQPKHKELAKAILGRFVEALGKYDNNAQGYPLVTFSSQANYISLVNGRNLGDTCRAIKLIGRSRIMVGWRKVKEMHFQKHSETATFHPVYGWQAGIQTPRLRLILMLGGEVNDMDEFELNTLDASWASITILLMGADSCPHHHRFASRIRRMADSYPHISFVEAQGLVPERYVTHELLKHHIGQELLISEFEDLEQQTAELPSPVNARTWRAQSGQSQPEELPIELPGEEETRVWQRDQNLPHSPGLHELPDNPRPAELPVNDRSSPVQQPPRPNRPPPSVPQPEHPLDPPPPYFETEEKYNWKVANNISILRRGATRIQDLQQPGITVCQIDQRLSRRAGGGSDGWSDTGTPRDILGELNLINVPVPILAQKTKTIFATSVTGFLGSQVVRVLLEDPSVGHIVGLVRSGSEEEARDRIRPPAQLGQWWRVEFDSQIEVWLGDLSLPRLGLDDAHWRGLTGQMRIDGITRNGARVNWLDDFSTLKPTNADSTRTTLEALSKMPAPCPFTYVCGGYLPSPTETREQVLNNLAHACGYDQTKFLSRMMVEKYNRQLDQRPDPILTSRSGRLIKTMGHSEWMAALRADVESNARDHPFLPVLAWFDANMGQFTGPPPVEWPGAFIQKDTIVALDKSTRYLVDIGFLPSEDGSCRPVDQRNIPGSNDPARQ</sequence>
<evidence type="ECO:0000313" key="5">
    <source>
        <dbReference type="EMBL" id="OQD88790.1"/>
    </source>
</evidence>
<dbReference type="EMBL" id="MDYN01000003">
    <property type="protein sequence ID" value="OQD88790.1"/>
    <property type="molecule type" value="Genomic_DNA"/>
</dbReference>
<feature type="region of interest" description="Disordered" evidence="3">
    <location>
        <begin position="737"/>
        <end position="763"/>
    </location>
</feature>
<accession>A0A1V6QHT5</accession>
<name>A0A1V6QHT5_9EURO</name>
<evidence type="ECO:0000259" key="4">
    <source>
        <dbReference type="Pfam" id="PF07993"/>
    </source>
</evidence>
<feature type="compositionally biased region" description="Polar residues" evidence="3">
    <location>
        <begin position="95"/>
        <end position="118"/>
    </location>
</feature>
<dbReference type="PANTHER" id="PTHR44845">
    <property type="entry name" value="CARRIER DOMAIN-CONTAINING PROTEIN"/>
    <property type="match status" value="1"/>
</dbReference>
<protein>
    <recommendedName>
        <fullName evidence="4">Thioester reductase (TE) domain-containing protein</fullName>
    </recommendedName>
</protein>
<proteinExistence type="predicted"/>